<evidence type="ECO:0000313" key="2">
    <source>
        <dbReference type="Proteomes" id="UP000800035"/>
    </source>
</evidence>
<proteinExistence type="predicted"/>
<accession>A0A6A5UER9</accession>
<sequence>MGEPAEQIGFSAPLASHGFQRRFPGVLDGGDAVVEHAAVDLGALSVEDERGEGVWRLKGSSGVLALSFYSFWPATSMALSFSSILGHALSFPFRRRETENIAINHNTHQHARALPESRVRSIPIVRGAPCRLAGAVDDAACHRFLGRVRSLHYTT</sequence>
<dbReference type="Proteomes" id="UP000800035">
    <property type="component" value="Unassembled WGS sequence"/>
</dbReference>
<protein>
    <submittedName>
        <fullName evidence="1">Uncharacterized protein</fullName>
    </submittedName>
</protein>
<dbReference type="EMBL" id="ML976977">
    <property type="protein sequence ID" value="KAF1963405.1"/>
    <property type="molecule type" value="Genomic_DNA"/>
</dbReference>
<evidence type="ECO:0000313" key="1">
    <source>
        <dbReference type="EMBL" id="KAF1963405.1"/>
    </source>
</evidence>
<name>A0A6A5UER9_9PLEO</name>
<reference evidence="1" key="1">
    <citation type="journal article" date="2020" name="Stud. Mycol.">
        <title>101 Dothideomycetes genomes: a test case for predicting lifestyles and emergence of pathogens.</title>
        <authorList>
            <person name="Haridas S."/>
            <person name="Albert R."/>
            <person name="Binder M."/>
            <person name="Bloem J."/>
            <person name="Labutti K."/>
            <person name="Salamov A."/>
            <person name="Andreopoulos B."/>
            <person name="Baker S."/>
            <person name="Barry K."/>
            <person name="Bills G."/>
            <person name="Bluhm B."/>
            <person name="Cannon C."/>
            <person name="Castanera R."/>
            <person name="Culley D."/>
            <person name="Daum C."/>
            <person name="Ezra D."/>
            <person name="Gonzalez J."/>
            <person name="Henrissat B."/>
            <person name="Kuo A."/>
            <person name="Liang C."/>
            <person name="Lipzen A."/>
            <person name="Lutzoni F."/>
            <person name="Magnuson J."/>
            <person name="Mondo S."/>
            <person name="Nolan M."/>
            <person name="Ohm R."/>
            <person name="Pangilinan J."/>
            <person name="Park H.-J."/>
            <person name="Ramirez L."/>
            <person name="Alfaro M."/>
            <person name="Sun H."/>
            <person name="Tritt A."/>
            <person name="Yoshinaga Y."/>
            <person name="Zwiers L.-H."/>
            <person name="Turgeon B."/>
            <person name="Goodwin S."/>
            <person name="Spatafora J."/>
            <person name="Crous P."/>
            <person name="Grigoriev I."/>
        </authorList>
    </citation>
    <scope>NUCLEOTIDE SEQUENCE</scope>
    <source>
        <strain evidence="1">CBS 675.92</strain>
    </source>
</reference>
<organism evidence="1 2">
    <name type="scientific">Byssothecium circinans</name>
    <dbReference type="NCBI Taxonomy" id="147558"/>
    <lineage>
        <taxon>Eukaryota</taxon>
        <taxon>Fungi</taxon>
        <taxon>Dikarya</taxon>
        <taxon>Ascomycota</taxon>
        <taxon>Pezizomycotina</taxon>
        <taxon>Dothideomycetes</taxon>
        <taxon>Pleosporomycetidae</taxon>
        <taxon>Pleosporales</taxon>
        <taxon>Massarineae</taxon>
        <taxon>Massarinaceae</taxon>
        <taxon>Byssothecium</taxon>
    </lineage>
</organism>
<dbReference type="AlphaFoldDB" id="A0A6A5UER9"/>
<gene>
    <name evidence="1" type="ORF">CC80DRAFT_4878</name>
</gene>
<keyword evidence="2" id="KW-1185">Reference proteome</keyword>